<dbReference type="EMBL" id="LUHQ01000010">
    <property type="protein sequence ID" value="OAO89387.1"/>
    <property type="molecule type" value="Genomic_DNA"/>
</dbReference>
<gene>
    <name evidence="9" type="ORF">AXX17_ATUG01130</name>
</gene>
<feature type="region of interest" description="Disordered" evidence="6">
    <location>
        <begin position="722"/>
        <end position="741"/>
    </location>
</feature>
<evidence type="ECO:0000256" key="6">
    <source>
        <dbReference type="SAM" id="MobiDB-lite"/>
    </source>
</evidence>
<reference evidence="10" key="1">
    <citation type="journal article" date="2016" name="Proc. Natl. Acad. Sci. U.S.A.">
        <title>Chromosome-level assembly of Arabidopsis thaliana Ler reveals the extent of translocation and inversion polymorphisms.</title>
        <authorList>
            <person name="Zapata L."/>
            <person name="Ding J."/>
            <person name="Willing E.M."/>
            <person name="Hartwig B."/>
            <person name="Bezdan D."/>
            <person name="Jiao W.B."/>
            <person name="Patel V."/>
            <person name="Velikkakam James G."/>
            <person name="Koornneef M."/>
            <person name="Ossowski S."/>
            <person name="Schneeberger K."/>
        </authorList>
    </citation>
    <scope>NUCLEOTIDE SEQUENCE [LARGE SCALE GENOMIC DNA]</scope>
    <source>
        <strain evidence="10">cv. Landsberg erecta</strain>
    </source>
</reference>
<evidence type="ECO:0000313" key="9">
    <source>
        <dbReference type="EMBL" id="OAO89387.1"/>
    </source>
</evidence>
<dbReference type="InterPro" id="IPR008271">
    <property type="entry name" value="Ser/Thr_kinase_AS"/>
</dbReference>
<evidence type="ECO:0000313" key="10">
    <source>
        <dbReference type="Proteomes" id="UP000078284"/>
    </source>
</evidence>
<feature type="domain" description="Protein kinase" evidence="8">
    <location>
        <begin position="1"/>
        <end position="244"/>
    </location>
</feature>
<feature type="compositionally biased region" description="Basic and acidic residues" evidence="6">
    <location>
        <begin position="767"/>
        <end position="779"/>
    </location>
</feature>
<dbReference type="InterPro" id="IPR013783">
    <property type="entry name" value="Ig-like_fold"/>
</dbReference>
<feature type="compositionally biased region" description="Basic and acidic residues" evidence="6">
    <location>
        <begin position="722"/>
        <end position="732"/>
    </location>
</feature>
<evidence type="ECO:0000256" key="3">
    <source>
        <dbReference type="ARBA" id="ARBA00022741"/>
    </source>
</evidence>
<sequence>MATVYLSIDSRLNKQWAIKEIVKSNTKLGKIEYRSILMEANLMKELEHQFLPRIVDIIETPERIFIIMDYIEGQTLLEKLTAEGSIKQDKVIKYAKQLATVLGYLHGRPKPIIYRDMKPGNIMIQPSGTIKLFDFGISRELANESSDKTTALGTKGYAAPEQYGTNPTFDERSDIYALGMTLYHLVTGHSPVKTPEEIKPITQWNPNLSQGFEKIILKMTANNPSHRYQNTAELLYDLDNYSELDEGYRSKLKSQFRTIMTTGTLAVLCLLGSGVGYYANAMEVKDKYERTYQQAEVSQNPQVTIEAIGYKPTKVEAYNLLINQYKLDAKFTMEEEKELLKVVNPNLLDLQKQEGYGDLAFEIGKLYWYYYTDDNNGKDGGHEDFSVTRVTTPIKWFDDAVKYGSRNSKTARIFSEIGKFQRDIVLNMQEASDEVAKLVYDAVESYSVQLKNDGIKQSEMKQLTDKSRCLDCRKEEVIVQCGRKAKRQIKKYKERDEGVGLATDSLTSGLSATGHFTTESLLQQSNQNGVKVYNSESLIKSPSSERLERIINAKGLTATGEFKPQNDEILRTEILMEDSLEDDIQRTEILDLDEENQVEQGEILDNLSYQPSSVGLVENKENVQENSLIGSDVTQILVEDEEEIVSPVVETVSIQSGVKVSADLDKTQLLDESTQILDEGTQILDEGTAILSEEDYNTSQLTQEVVSSNRIIIKQRGGIALEKESNKPTDSKKSKKNPSKKVLATSVAVATILNPLVQPVTNIYAETEKDSSGTVEENKPNNTKPDTSEKPKEDVKPKDDLTPKEPEVKPIPKPDETVKPDPNGEDKGEQPVPPTGEETEKPKEEVSKFPKWVDEGYSDWSDEEKQILVDNFNQDLSFKSASITGVFGQIMLNYGGYEFQLKNEYALQFAEGKDKLRDLVLLMSVQGYGEPIKYYTNSKILEKAPSLQLKADVSDFKSYYNVTVNDVKYLNESVVNKSEFKFVTSFEDLKSRLGVENYYFVYNTISGKVDGKVVQDMSSFEPTYSKDGVTHVNMELHFLNLVPIEYGKDTNIKVSVEPTDAKIKRDLTPFYDTSKVTLTDTPISIALNDIGENGALKSLKINDRLICFHEIEDFKLDNQWLEGGTNKSLKVEGETLSLAGKDSTFSKKGIDIKNKTTIDKSNWIKDNHVEMGYQSKRALSNLQIYLNGEELDSFLFGSKSGVKGIDFNLNLEDEKIKSKLVAGDNTLTVMDGTKQHDISFRFDKEAPSNNGSTLDNFKANYDGVSYFKQKPTVTLNFKDNTGVDKVTYLDQEGKEVEVKDPVGRTIELDVEKGLPKDFIAYDVIGNKSEPLSLSQLTGVELEAKAVVYDDKPTVKIINNKEASKEKDSKPTTKEIDGKTFLLDKNVDVTFQVSDKHVVSKYFMYEGEGILNSKEEPTKKVDDFNVKKELTESTVLDYKVSAENIVGNKEKDEMKLYYDVDKPQLSGVVTSDSVTDMVSGMYSSKPVTLNIKAEDLGVAPSGVDKVLILDDEKSIIKELPYTDTLTYTLNKSGQYHLQVVDKVGNKSEVIALNTILNGGMKSNNFQLVQSNPIIESNFDKPVTFIDIKGNMWFKTIPTINTKVTDDAPFRILKISQNDKLVFDKDYSQDTQGTKQENIKSDIKNEDVPSNGQITYNTHLEDVLGETLDNKKEFFVDTKAPNVTGTDKDGFYKENALGVFIEKSLNLNFKTDEELSGLNKLEVLDSSDAVIDEVKGEGSEISYKIKKSGLFKFRFTDNVGNASKVYTMSDLGFASDKVYQSESKPTIDAKIDKPQVEIDGKKWYGGLPKVDFTLKDDVGVSKYEVIVNGKVIDTVDVQDLQTKIEYNLDFTKVDKPQDGRYNIKVVSKNFIEKEVSFEDTIYVDDTKPEFSGLTINGDYKVFSEAFYSQNKLRLDFNLKDFENSSGISHVSIFNKDKSLIKDVKVEDGKASYVLETSGQYYVQVVDNLGNKSDMKALNDILPSLGSNNFIYDVNAPQLWSELPQPEYVDGDKRWYSKVFPITVQADDNTAIAEFKAIVNGKEVISKNYGESITKQESFQLDVSQANRNQDGSYNVELITIDKSGLETRKNFTFYVDDVAPSVTSSALLGEYNIEPEGNYSKQPLQVNLNLTDVGFSSGVSKVHVFDGNKNLVESIGVNEDRFSYILNNRGGYFFQVEDKLGNKSPMYSTTDLFPFLKANNFVVDNTNPTGEIKTSNPQHSKNGEDWYKENQNVDFDINDETAIKQVVVTVNGQEAINKSYDGVVGSDKLSVNTSNFTRGTDGSYVIVMKIRDKAGNEITQNKTIYVDDTKPVIKGFIFTDSGYKEGESITVDESSYGFYFKNGVGVQVNVEDANASSGLKELTFRLHNVNGNVSEQVVAIQNGVAYATIPENFKGQVKSVASDNVGNKSDQAKPSGVITENGNWHVNSSNLTLTLPPTQYQTADGQPLYNSDVNVAFNLADTTSGFRNINWGIDGKVVGNTDISNGGGMTGYGFDVTNRDSNLITGLKSVGVVSENRNNIKVNLNSTDRVGHASTNEVAFSIDKDAPVLSLSYDSEDGDNGYFNHNRTATLTIKERNFRASDVQFSGNVPKGNISWNSNGDVHVATIHFTDEMEYDWGVSYTDLAGNKGNDVQSQKFTIDKSAPQLNVSYSNNDPHNGNFYNNSRMATVTINDKNFDPSRVNFEGQGTLGGWSSNGDIHTANITYAEDGEYQFKVSARDKAGNQAQPFESGQFIIDTQKPELTISGVNNGASYKGKVLPIIEFKDKYLDKDKVRVTLKGNKKGNIELGGSLEDGRLILNDLPKDESYDDIYTLDAKVEDKAGNVSEQNLKFVVNRFGSNFDLDDLDFKGKYLQRVKEDMMIQEVSKTELDIDKLQIIVSHNGTPKTLTNNVDFKVDHKVDEYGYHHYKYIINKRLFEREGSYSILAISQDLHGDKNDTRQTELKFIVDRTPPRVVIIGADENQTYKTDKLKVELDIKDNIKLDKYQVFIDSKETKPYMEGDKIFVDVVGSDKPQDIEVVAYDKAANKRVAEVKGVLITTNWWLNLKGNKYFQGSMWAGLGALLVGFIFLLRRYIVGKKREQDEQDANRARLAQMHSEELANSKQPTGQATGQAEKEVASTKDKE</sequence>
<evidence type="ECO:0000256" key="2">
    <source>
        <dbReference type="ARBA" id="ARBA00022679"/>
    </source>
</evidence>
<evidence type="ECO:0000256" key="1">
    <source>
        <dbReference type="ARBA" id="ARBA00022527"/>
    </source>
</evidence>
<accession>A0A178U890</accession>
<keyword evidence="1" id="KW-0723">Serine/threonine-protein kinase</keyword>
<evidence type="ECO:0000256" key="7">
    <source>
        <dbReference type="SAM" id="Phobius"/>
    </source>
</evidence>
<dbReference type="Gene3D" id="2.60.40.10">
    <property type="entry name" value="Immunoglobulins"/>
    <property type="match status" value="1"/>
</dbReference>
<name>A0A178U890_ARATH</name>
<evidence type="ECO:0000256" key="4">
    <source>
        <dbReference type="ARBA" id="ARBA00022777"/>
    </source>
</evidence>
<keyword evidence="7" id="KW-1133">Transmembrane helix</keyword>
<proteinExistence type="predicted"/>
<dbReference type="SUPFAM" id="SSF56112">
    <property type="entry name" value="Protein kinase-like (PK-like)"/>
    <property type="match status" value="1"/>
</dbReference>
<feature type="transmembrane region" description="Helical" evidence="7">
    <location>
        <begin position="3048"/>
        <end position="3068"/>
    </location>
</feature>
<dbReference type="Gene3D" id="1.10.510.10">
    <property type="entry name" value="Transferase(Phosphotransferase) domain 1"/>
    <property type="match status" value="1"/>
</dbReference>
<feature type="compositionally biased region" description="Basic and acidic residues" evidence="6">
    <location>
        <begin position="3111"/>
        <end position="3122"/>
    </location>
</feature>
<dbReference type="GO" id="GO:0004674">
    <property type="term" value="F:protein serine/threonine kinase activity"/>
    <property type="evidence" value="ECO:0007669"/>
    <property type="project" value="UniProtKB-KW"/>
</dbReference>
<protein>
    <recommendedName>
        <fullName evidence="8">Protein kinase domain-containing protein</fullName>
    </recommendedName>
</protein>
<keyword evidence="7" id="KW-0472">Membrane</keyword>
<keyword evidence="4" id="KW-0418">Kinase</keyword>
<feature type="compositionally biased region" description="Basic and acidic residues" evidence="6">
    <location>
        <begin position="786"/>
        <end position="829"/>
    </location>
</feature>
<dbReference type="Pfam" id="PF00069">
    <property type="entry name" value="Pkinase"/>
    <property type="match status" value="1"/>
</dbReference>
<feature type="region of interest" description="Disordered" evidence="6">
    <location>
        <begin position="767"/>
        <end position="848"/>
    </location>
</feature>
<dbReference type="Proteomes" id="UP000078284">
    <property type="component" value="Unassembled WGS sequence"/>
</dbReference>
<keyword evidence="2" id="KW-0808">Transferase</keyword>
<dbReference type="ExpressionAtlas" id="A0A178U890">
    <property type="expression patterns" value="baseline and differential"/>
</dbReference>
<feature type="compositionally biased region" description="Basic and acidic residues" evidence="6">
    <location>
        <begin position="838"/>
        <end position="848"/>
    </location>
</feature>
<organism evidence="9 10">
    <name type="scientific">Arabidopsis thaliana</name>
    <name type="common">Mouse-ear cress</name>
    <dbReference type="NCBI Taxonomy" id="3702"/>
    <lineage>
        <taxon>Eukaryota</taxon>
        <taxon>Viridiplantae</taxon>
        <taxon>Streptophyta</taxon>
        <taxon>Embryophyta</taxon>
        <taxon>Tracheophyta</taxon>
        <taxon>Spermatophyta</taxon>
        <taxon>Magnoliopsida</taxon>
        <taxon>eudicotyledons</taxon>
        <taxon>Gunneridae</taxon>
        <taxon>Pentapetalae</taxon>
        <taxon>rosids</taxon>
        <taxon>malvids</taxon>
        <taxon>Brassicales</taxon>
        <taxon>Brassicaceae</taxon>
        <taxon>Camelineae</taxon>
        <taxon>Arabidopsis</taxon>
    </lineage>
</organism>
<dbReference type="GO" id="GO:0005524">
    <property type="term" value="F:ATP binding"/>
    <property type="evidence" value="ECO:0007669"/>
    <property type="project" value="UniProtKB-KW"/>
</dbReference>
<feature type="region of interest" description="Disordered" evidence="6">
    <location>
        <begin position="3079"/>
        <end position="3122"/>
    </location>
</feature>
<evidence type="ECO:0000256" key="5">
    <source>
        <dbReference type="ARBA" id="ARBA00022840"/>
    </source>
</evidence>
<dbReference type="SMART" id="SM00220">
    <property type="entry name" value="S_TKc"/>
    <property type="match status" value="1"/>
</dbReference>
<dbReference type="InterPro" id="IPR000719">
    <property type="entry name" value="Prot_kinase_dom"/>
</dbReference>
<dbReference type="CDD" id="cd14014">
    <property type="entry name" value="STKc_PknB_like"/>
    <property type="match status" value="1"/>
</dbReference>
<dbReference type="InterPro" id="IPR011009">
    <property type="entry name" value="Kinase-like_dom_sf"/>
</dbReference>
<evidence type="ECO:0000259" key="8">
    <source>
        <dbReference type="PROSITE" id="PS50011"/>
    </source>
</evidence>
<keyword evidence="7" id="KW-0812">Transmembrane</keyword>
<feature type="compositionally biased region" description="Polar residues" evidence="6">
    <location>
        <begin position="3099"/>
        <end position="3109"/>
    </location>
</feature>
<dbReference type="PANTHER" id="PTHR24351">
    <property type="entry name" value="RIBOSOMAL PROTEIN S6 KINASE"/>
    <property type="match status" value="1"/>
</dbReference>
<keyword evidence="5" id="KW-0067">ATP-binding</keyword>
<keyword evidence="3" id="KW-0547">Nucleotide-binding</keyword>
<dbReference type="PROSITE" id="PS00108">
    <property type="entry name" value="PROTEIN_KINASE_ST"/>
    <property type="match status" value="1"/>
</dbReference>
<dbReference type="PROSITE" id="PS50011">
    <property type="entry name" value="PROTEIN_KINASE_DOM"/>
    <property type="match status" value="1"/>
</dbReference>
<comment type="caution">
    <text evidence="9">The sequence shown here is derived from an EMBL/GenBank/DDBJ whole genome shotgun (WGS) entry which is preliminary data.</text>
</comment>